<protein>
    <submittedName>
        <fullName evidence="2">Uncharacterized protein</fullName>
    </submittedName>
</protein>
<gene>
    <name evidence="2" type="ORF">C8N40_11315</name>
</gene>
<accession>A0A2T5Y9S7</accession>
<dbReference type="Proteomes" id="UP000244225">
    <property type="component" value="Unassembled WGS sequence"/>
</dbReference>
<dbReference type="EMBL" id="QBKI01000013">
    <property type="protein sequence ID" value="PTX13093.1"/>
    <property type="molecule type" value="Genomic_DNA"/>
</dbReference>
<keyword evidence="3" id="KW-1185">Reference proteome</keyword>
<reference evidence="2 3" key="1">
    <citation type="submission" date="2018-04" db="EMBL/GenBank/DDBJ databases">
        <title>Genomic Encyclopedia of Archaeal and Bacterial Type Strains, Phase II (KMG-II): from individual species to whole genera.</title>
        <authorList>
            <person name="Goeker M."/>
        </authorList>
    </citation>
    <scope>NUCLEOTIDE SEQUENCE [LARGE SCALE GENOMIC DNA]</scope>
    <source>
        <strain evidence="2 3">DSM 100162</strain>
    </source>
</reference>
<organism evidence="2 3">
    <name type="scientific">Pontibacter mucosus</name>
    <dbReference type="NCBI Taxonomy" id="1649266"/>
    <lineage>
        <taxon>Bacteria</taxon>
        <taxon>Pseudomonadati</taxon>
        <taxon>Bacteroidota</taxon>
        <taxon>Cytophagia</taxon>
        <taxon>Cytophagales</taxon>
        <taxon>Hymenobacteraceae</taxon>
        <taxon>Pontibacter</taxon>
    </lineage>
</organism>
<name>A0A2T5Y9S7_9BACT</name>
<sequence>MIRTRHNKKISLLGLLLLTVFVNLYLVQLVCDLPHLAQRLQPVTSTAAHHHGTGHGEHSHTHGGPSLSKSHGDEHTHHEEKHPASPTQDAGCCAEQASAPFVKASPSGELPSLAKSPVAFTSSLYQAVLSLLYKGHITEVSHAPPDAPVPKIPDIRIFLHSLII</sequence>
<dbReference type="AlphaFoldDB" id="A0A2T5Y9S7"/>
<evidence type="ECO:0000313" key="3">
    <source>
        <dbReference type="Proteomes" id="UP000244225"/>
    </source>
</evidence>
<proteinExistence type="predicted"/>
<comment type="caution">
    <text evidence="2">The sequence shown here is derived from an EMBL/GenBank/DDBJ whole genome shotgun (WGS) entry which is preliminary data.</text>
</comment>
<evidence type="ECO:0000313" key="2">
    <source>
        <dbReference type="EMBL" id="PTX13093.1"/>
    </source>
</evidence>
<evidence type="ECO:0000256" key="1">
    <source>
        <dbReference type="SAM" id="MobiDB-lite"/>
    </source>
</evidence>
<feature type="region of interest" description="Disordered" evidence="1">
    <location>
        <begin position="47"/>
        <end position="91"/>
    </location>
</feature>
<feature type="compositionally biased region" description="Basic and acidic residues" evidence="1">
    <location>
        <begin position="70"/>
        <end position="83"/>
    </location>
</feature>